<feature type="transmembrane region" description="Helical" evidence="6">
    <location>
        <begin position="175"/>
        <end position="199"/>
    </location>
</feature>
<gene>
    <name evidence="8" type="ORF">IAD31_00845</name>
</gene>
<evidence type="ECO:0000256" key="4">
    <source>
        <dbReference type="ARBA" id="ARBA00022989"/>
    </source>
</evidence>
<dbReference type="PANTHER" id="PTHR10010">
    <property type="entry name" value="SOLUTE CARRIER FAMILY 34 SODIUM PHOSPHATE , MEMBER 2-RELATED"/>
    <property type="match status" value="1"/>
</dbReference>
<feature type="transmembrane region" description="Helical" evidence="6">
    <location>
        <begin position="290"/>
        <end position="308"/>
    </location>
</feature>
<organism evidence="8 9">
    <name type="scientific">Candidatus Enterenecus faecium</name>
    <dbReference type="NCBI Taxonomy" id="2840780"/>
    <lineage>
        <taxon>Bacteria</taxon>
        <taxon>Bacillati</taxon>
        <taxon>Bacillota</taxon>
        <taxon>Clostridia</taxon>
        <taxon>Eubacteriales</taxon>
        <taxon>Candidatus Enterenecus</taxon>
    </lineage>
</organism>
<feature type="transmembrane region" description="Helical" evidence="6">
    <location>
        <begin position="257"/>
        <end position="278"/>
    </location>
</feature>
<reference evidence="8" key="1">
    <citation type="submission" date="2020-10" db="EMBL/GenBank/DDBJ databases">
        <authorList>
            <person name="Gilroy R."/>
        </authorList>
    </citation>
    <scope>NUCLEOTIDE SEQUENCE</scope>
    <source>
        <strain evidence="8">ChiGjej2B2-12916</strain>
    </source>
</reference>
<dbReference type="SUPFAM" id="SSF109755">
    <property type="entry name" value="PhoU-like"/>
    <property type="match status" value="1"/>
</dbReference>
<reference evidence="8" key="2">
    <citation type="journal article" date="2021" name="PeerJ">
        <title>Extensive microbial diversity within the chicken gut microbiome revealed by metagenomics and culture.</title>
        <authorList>
            <person name="Gilroy R."/>
            <person name="Ravi A."/>
            <person name="Getino M."/>
            <person name="Pursley I."/>
            <person name="Horton D.L."/>
            <person name="Alikhan N.F."/>
            <person name="Baker D."/>
            <person name="Gharbi K."/>
            <person name="Hall N."/>
            <person name="Watson M."/>
            <person name="Adriaenssens E.M."/>
            <person name="Foster-Nyarko E."/>
            <person name="Jarju S."/>
            <person name="Secka A."/>
            <person name="Antonio M."/>
            <person name="Oren A."/>
            <person name="Chaudhuri R.R."/>
            <person name="La Ragione R."/>
            <person name="Hildebrand F."/>
            <person name="Pallen M.J."/>
        </authorList>
    </citation>
    <scope>NUCLEOTIDE SEQUENCE</scope>
    <source>
        <strain evidence="8">ChiGjej2B2-12916</strain>
    </source>
</reference>
<feature type="transmembrane region" description="Helical" evidence="6">
    <location>
        <begin position="49"/>
        <end position="74"/>
    </location>
</feature>
<sequence>MDLFDVLTMLGGLSLFLFGMSIMGDGLERAAGNKLKTILERLTSSPIKGFFLGLVVTGIIQSSSATTVMVVGFVNSGVMKLNQAVGIIMGANVGTTVTAWILSLSGIQGDSFFIQLLKPTSFSPILAVIGVVLYVFLKDNRKRDIGAILLGFATLMFGMDTMSGAVAGLKDVPEFTSILLMFSNPILGVLAGAALTAIIQSSSASVGILQALASTGAVTFGSAIPIILGQNIGTTVTAMLSSVGANKNARRAALIHLYFNVIGTITFLILFFVLQIFIPMPFLNDSINEFYIAVVHTVFNVVCTLALLPFNKLLVKLACATIKEEAKEPEVMLLDERLLVTPPIALEQCNKLAIGMANLASTSVQRALGLITSYNEEDAKLVCEVEDQLDQYEDQIGSYLVKLSTKTLSVDDSRAVSLLLHSISDLERISDHAKSIQISAQRMHNKHNELSGDAKEELDVLAKAVTTVTRETAKSFANDDSKRARKVEPMEQVVDHLCSNMKARHIKRLQDGACKVEQGMLFTDVLGDCARISDHCSNVAAAIIELHHDSYDTHQYLGDLRHDPEFKELYQEYLTQYPLP</sequence>
<comment type="subcellular location">
    <subcellularLocation>
        <location evidence="1">Cell membrane</location>
        <topology evidence="1">Multi-pass membrane protein</topology>
    </subcellularLocation>
</comment>
<name>A0A9D1CGD9_9FIRM</name>
<keyword evidence="5 6" id="KW-0472">Membrane</keyword>
<feature type="domain" description="PhoU" evidence="7">
    <location>
        <begin position="356"/>
        <end position="436"/>
    </location>
</feature>
<evidence type="ECO:0000256" key="5">
    <source>
        <dbReference type="ARBA" id="ARBA00023136"/>
    </source>
</evidence>
<evidence type="ECO:0000256" key="2">
    <source>
        <dbReference type="ARBA" id="ARBA00022475"/>
    </source>
</evidence>
<dbReference type="EMBL" id="DVFO01000005">
    <property type="protein sequence ID" value="HIQ60138.1"/>
    <property type="molecule type" value="Genomic_DNA"/>
</dbReference>
<keyword evidence="2" id="KW-1003">Cell membrane</keyword>
<dbReference type="GO" id="GO:0005436">
    <property type="term" value="F:sodium:phosphate symporter activity"/>
    <property type="evidence" value="ECO:0007669"/>
    <property type="project" value="InterPro"/>
</dbReference>
<feature type="transmembrane region" description="Helical" evidence="6">
    <location>
        <begin position="119"/>
        <end position="137"/>
    </location>
</feature>
<dbReference type="GO" id="GO:0044341">
    <property type="term" value="P:sodium-dependent phosphate transport"/>
    <property type="evidence" value="ECO:0007669"/>
    <property type="project" value="InterPro"/>
</dbReference>
<feature type="transmembrane region" description="Helical" evidence="6">
    <location>
        <begin position="149"/>
        <end position="169"/>
    </location>
</feature>
<evidence type="ECO:0000313" key="9">
    <source>
        <dbReference type="Proteomes" id="UP000886879"/>
    </source>
</evidence>
<dbReference type="Pfam" id="PF02690">
    <property type="entry name" value="Na_Pi_cotrans"/>
    <property type="match status" value="2"/>
</dbReference>
<dbReference type="InterPro" id="IPR003841">
    <property type="entry name" value="Na/Pi_transpt"/>
</dbReference>
<dbReference type="InterPro" id="IPR004633">
    <property type="entry name" value="NaPi_cotrn-rel/YqeW-like"/>
</dbReference>
<feature type="domain" description="PhoU" evidence="7">
    <location>
        <begin position="461"/>
        <end position="542"/>
    </location>
</feature>
<protein>
    <submittedName>
        <fullName evidence="8">Na/Pi cotransporter family protein</fullName>
    </submittedName>
</protein>
<evidence type="ECO:0000256" key="6">
    <source>
        <dbReference type="SAM" id="Phobius"/>
    </source>
</evidence>
<dbReference type="Pfam" id="PF01895">
    <property type="entry name" value="PhoU"/>
    <property type="match status" value="2"/>
</dbReference>
<dbReference type="Gene3D" id="1.20.58.220">
    <property type="entry name" value="Phosphate transport system protein phou homolog 2, domain 2"/>
    <property type="match status" value="1"/>
</dbReference>
<feature type="transmembrane region" description="Helical" evidence="6">
    <location>
        <begin position="86"/>
        <end position="107"/>
    </location>
</feature>
<dbReference type="NCBIfam" id="NF037997">
    <property type="entry name" value="Na_Pi_symport"/>
    <property type="match status" value="1"/>
</dbReference>
<dbReference type="PANTHER" id="PTHR10010:SF46">
    <property type="entry name" value="SODIUM-DEPENDENT PHOSPHATE TRANSPORT PROTEIN 2B"/>
    <property type="match status" value="1"/>
</dbReference>
<keyword evidence="3 6" id="KW-0812">Transmembrane</keyword>
<comment type="caution">
    <text evidence="8">The sequence shown here is derived from an EMBL/GenBank/DDBJ whole genome shotgun (WGS) entry which is preliminary data.</text>
</comment>
<evidence type="ECO:0000256" key="3">
    <source>
        <dbReference type="ARBA" id="ARBA00022692"/>
    </source>
</evidence>
<keyword evidence="4 6" id="KW-1133">Transmembrane helix</keyword>
<evidence type="ECO:0000256" key="1">
    <source>
        <dbReference type="ARBA" id="ARBA00004651"/>
    </source>
</evidence>
<dbReference type="GO" id="GO:0005886">
    <property type="term" value="C:plasma membrane"/>
    <property type="evidence" value="ECO:0007669"/>
    <property type="project" value="UniProtKB-SubCell"/>
</dbReference>
<evidence type="ECO:0000313" key="8">
    <source>
        <dbReference type="EMBL" id="HIQ60138.1"/>
    </source>
</evidence>
<dbReference type="NCBIfam" id="TIGR00704">
    <property type="entry name" value="NaPi_cotrn_rel"/>
    <property type="match status" value="1"/>
</dbReference>
<accession>A0A9D1CGD9</accession>
<dbReference type="InterPro" id="IPR026022">
    <property type="entry name" value="PhoU_dom"/>
</dbReference>
<evidence type="ECO:0000259" key="7">
    <source>
        <dbReference type="Pfam" id="PF01895"/>
    </source>
</evidence>
<dbReference type="InterPro" id="IPR038078">
    <property type="entry name" value="PhoU-like_sf"/>
</dbReference>
<dbReference type="AlphaFoldDB" id="A0A9D1CGD9"/>
<dbReference type="Proteomes" id="UP000886879">
    <property type="component" value="Unassembled WGS sequence"/>
</dbReference>
<proteinExistence type="predicted"/>